<evidence type="ECO:0000256" key="4">
    <source>
        <dbReference type="ARBA" id="ARBA00022722"/>
    </source>
</evidence>
<dbReference type="AlphaFoldDB" id="A0A383V3M5"/>
<keyword evidence="3 10" id="KW-0963">Cytoplasm</keyword>
<dbReference type="GO" id="GO:0005737">
    <property type="term" value="C:cytoplasm"/>
    <property type="evidence" value="ECO:0007669"/>
    <property type="project" value="UniProtKB-SubCell"/>
</dbReference>
<feature type="compositionally biased region" description="Low complexity" evidence="11">
    <location>
        <begin position="663"/>
        <end position="682"/>
    </location>
</feature>
<dbReference type="InterPro" id="IPR041175">
    <property type="entry name" value="VLRF1/Vms1"/>
</dbReference>
<keyword evidence="14" id="KW-1185">Reference proteome</keyword>
<evidence type="ECO:0000256" key="10">
    <source>
        <dbReference type="PROSITE-ProRule" id="PRU01389"/>
    </source>
</evidence>
<dbReference type="PANTHER" id="PTHR16036:SF2">
    <property type="entry name" value="TRNA ENDONUCLEASE ANKZF1"/>
    <property type="match status" value="1"/>
</dbReference>
<feature type="compositionally biased region" description="Low complexity" evidence="11">
    <location>
        <begin position="645"/>
        <end position="656"/>
    </location>
</feature>
<dbReference type="PROSITE" id="PS52044">
    <property type="entry name" value="VLRF1"/>
    <property type="match status" value="1"/>
</dbReference>
<feature type="active site" evidence="10">
    <location>
        <position position="341"/>
    </location>
</feature>
<feature type="region of interest" description="Disordered" evidence="11">
    <location>
        <begin position="29"/>
        <end position="65"/>
    </location>
</feature>
<feature type="compositionally biased region" description="Low complexity" evidence="11">
    <location>
        <begin position="490"/>
        <end position="500"/>
    </location>
</feature>
<dbReference type="GO" id="GO:0036503">
    <property type="term" value="P:ERAD pathway"/>
    <property type="evidence" value="ECO:0007669"/>
    <property type="project" value="TreeGrafter"/>
</dbReference>
<comment type="subcellular location">
    <subcellularLocation>
        <location evidence="1">Cytoplasm</location>
    </subcellularLocation>
</comment>
<evidence type="ECO:0000256" key="5">
    <source>
        <dbReference type="ARBA" id="ARBA00022737"/>
    </source>
</evidence>
<reference evidence="13 14" key="1">
    <citation type="submission" date="2016-10" db="EMBL/GenBank/DDBJ databases">
        <authorList>
            <person name="Cai Z."/>
        </authorList>
    </citation>
    <scope>NUCLEOTIDE SEQUENCE [LARGE SCALE GENOMIC DNA]</scope>
</reference>
<keyword evidence="5" id="KW-0677">Repeat</keyword>
<feature type="region of interest" description="Disordered" evidence="11">
    <location>
        <begin position="572"/>
        <end position="631"/>
    </location>
</feature>
<organism evidence="13 14">
    <name type="scientific">Tetradesmus obliquus</name>
    <name type="common">Green alga</name>
    <name type="synonym">Acutodesmus obliquus</name>
    <dbReference type="NCBI Taxonomy" id="3088"/>
    <lineage>
        <taxon>Eukaryota</taxon>
        <taxon>Viridiplantae</taxon>
        <taxon>Chlorophyta</taxon>
        <taxon>core chlorophytes</taxon>
        <taxon>Chlorophyceae</taxon>
        <taxon>CS clade</taxon>
        <taxon>Sphaeropleales</taxon>
        <taxon>Scenedesmaceae</taxon>
        <taxon>Tetradesmus</taxon>
    </lineage>
</organism>
<gene>
    <name evidence="13" type="ORF">BQ4739_LOCUS775</name>
</gene>
<feature type="region of interest" description="Disordered" evidence="11">
    <location>
        <begin position="476"/>
        <end position="501"/>
    </location>
</feature>
<name>A0A383V3M5_TETOB</name>
<feature type="region of interest" description="Disordered" evidence="11">
    <location>
        <begin position="507"/>
        <end position="526"/>
    </location>
</feature>
<dbReference type="STRING" id="3088.A0A383V3M5"/>
<feature type="region of interest" description="Disordered" evidence="11">
    <location>
        <begin position="645"/>
        <end position="693"/>
    </location>
</feature>
<keyword evidence="9" id="KW-0175">Coiled coil</keyword>
<evidence type="ECO:0000256" key="11">
    <source>
        <dbReference type="SAM" id="MobiDB-lite"/>
    </source>
</evidence>
<evidence type="ECO:0000256" key="3">
    <source>
        <dbReference type="ARBA" id="ARBA00022490"/>
    </source>
</evidence>
<feature type="compositionally biased region" description="Low complexity" evidence="11">
    <location>
        <begin position="129"/>
        <end position="138"/>
    </location>
</feature>
<dbReference type="GO" id="GO:0004519">
    <property type="term" value="F:endonuclease activity"/>
    <property type="evidence" value="ECO:0007669"/>
    <property type="project" value="UniProtKB-KW"/>
</dbReference>
<evidence type="ECO:0000256" key="1">
    <source>
        <dbReference type="ARBA" id="ARBA00004496"/>
    </source>
</evidence>
<evidence type="ECO:0000256" key="2">
    <source>
        <dbReference type="ARBA" id="ARBA00009262"/>
    </source>
</evidence>
<protein>
    <recommendedName>
        <fullName evidence="12">VLRF1 domain-containing protein</fullName>
    </recommendedName>
</protein>
<dbReference type="InterPro" id="IPR047139">
    <property type="entry name" value="ANKZ1/VMS1"/>
</dbReference>
<dbReference type="Proteomes" id="UP000256970">
    <property type="component" value="Unassembled WGS sequence"/>
</dbReference>
<comment type="domain">
    <text evidence="10">The VLRF1 domain mediates binding to the 60S ribosomal subunit.</text>
</comment>
<feature type="region of interest" description="Disordered" evidence="11">
    <location>
        <begin position="125"/>
        <end position="166"/>
    </location>
</feature>
<feature type="compositionally biased region" description="Acidic residues" evidence="11">
    <location>
        <begin position="139"/>
        <end position="149"/>
    </location>
</feature>
<feature type="compositionally biased region" description="Low complexity" evidence="11">
    <location>
        <begin position="286"/>
        <end position="309"/>
    </location>
</feature>
<feature type="compositionally biased region" description="Low complexity" evidence="11">
    <location>
        <begin position="572"/>
        <end position="581"/>
    </location>
</feature>
<evidence type="ECO:0000313" key="14">
    <source>
        <dbReference type="Proteomes" id="UP000256970"/>
    </source>
</evidence>
<sequence>MVGQGFVFHIPQDFFDSAECVGAAKAAEPELPSAADSKRRPAAATTAAADDEDEAAAASSSAGTGGWNEAGATCIACGIGISSQGFSSAAEQRQHFKMDWHRYNLKRRLEKKQPLSEQEFEALIEQGDDVSSISGSDTDSSDDSSDDEAGGSSSRRGRRRDGPAALQGAQAVFKSADGAAFAVWRCLLLPDKQHKQEEPSGQQLLQLLRQLRRQPNSTNAAAAAAAAGARIAAQQQQQQQQQQDAGGCIWMLLMLRGGHFAAAVVRINSSSSSSKGPRPITPPAEAAGGASAAGSSSSSQQQQQQQQQQRSKVQQPIEPFTVLAHKTFHRYVVRAKAGGKQSTKDASGKFARSAGSRLRRYNEAALQRDITALLKEWSPWLSAAQLIFLSAPGSNSRELFAAAADVGPLGAAAAGAAAAGGTRHAGVLDPGDLRVRRVPFVTQRPTFSELKRVLLVLGSLRPVQLLEDQQQQQQQQQGAAAEGQKEKQQQRQQQQQVAAVPVGSISPAGVTKKQEEPALVKASKAGDAERVARLLANGHDPTACDSKGRSPYQLAANKEVRDAFRRFMAAEPDAWDYAAADVPSPLTDEMESAQQSKKAEKKARQKAKEKQGGKAPGAAGSSSSSQAATAADGFDEELAAAMAEAAAISSRAAASSKGKQVGAAAGSSKRGGRPAAAAAARPSAEEAARKREQLAAAAEARLKALQQKQQLW</sequence>
<evidence type="ECO:0000256" key="7">
    <source>
        <dbReference type="ARBA" id="ARBA00022801"/>
    </source>
</evidence>
<feature type="region of interest" description="Disordered" evidence="11">
    <location>
        <begin position="268"/>
        <end position="314"/>
    </location>
</feature>
<feature type="compositionally biased region" description="Basic and acidic residues" evidence="11">
    <location>
        <begin position="683"/>
        <end position="693"/>
    </location>
</feature>
<dbReference type="InterPro" id="IPR036770">
    <property type="entry name" value="Ankyrin_rpt-contain_sf"/>
</dbReference>
<keyword evidence="7 10" id="KW-0378">Hydrolase</keyword>
<evidence type="ECO:0000256" key="9">
    <source>
        <dbReference type="ARBA" id="ARBA00023054"/>
    </source>
</evidence>
<keyword evidence="6 10" id="KW-0255">Endonuclease</keyword>
<feature type="compositionally biased region" description="Basic and acidic residues" evidence="11">
    <location>
        <begin position="512"/>
        <end position="526"/>
    </location>
</feature>
<proteinExistence type="inferred from homology"/>
<evidence type="ECO:0000256" key="6">
    <source>
        <dbReference type="ARBA" id="ARBA00022759"/>
    </source>
</evidence>
<evidence type="ECO:0000313" key="13">
    <source>
        <dbReference type="EMBL" id="SZX60198.1"/>
    </source>
</evidence>
<accession>A0A383V3M5</accession>
<dbReference type="Pfam" id="PF18826">
    <property type="entry name" value="bVLRF1"/>
    <property type="match status" value="1"/>
</dbReference>
<dbReference type="SUPFAM" id="SSF48403">
    <property type="entry name" value="Ankyrin repeat"/>
    <property type="match status" value="1"/>
</dbReference>
<feature type="compositionally biased region" description="Low complexity" evidence="11">
    <location>
        <begin position="616"/>
        <end position="631"/>
    </location>
</feature>
<comment type="similarity">
    <text evidence="2 10">Belongs to the ANKZF1/VMS1 family.</text>
</comment>
<evidence type="ECO:0000256" key="8">
    <source>
        <dbReference type="ARBA" id="ARBA00023043"/>
    </source>
</evidence>
<evidence type="ECO:0000259" key="12">
    <source>
        <dbReference type="PROSITE" id="PS52044"/>
    </source>
</evidence>
<keyword evidence="8" id="KW-0040">ANK repeat</keyword>
<feature type="domain" description="VLRF1" evidence="12">
    <location>
        <begin position="246"/>
        <end position="460"/>
    </location>
</feature>
<dbReference type="GO" id="GO:0016787">
    <property type="term" value="F:hydrolase activity"/>
    <property type="evidence" value="ECO:0007669"/>
    <property type="project" value="UniProtKB-KW"/>
</dbReference>
<keyword evidence="4 10" id="KW-0540">Nuclease</keyword>
<dbReference type="EMBL" id="FNXT01000048">
    <property type="protein sequence ID" value="SZX60198.1"/>
    <property type="molecule type" value="Genomic_DNA"/>
</dbReference>
<dbReference type="PANTHER" id="PTHR16036">
    <property type="entry name" value="ANKYRIN REPEAT AND ZINC FINGER DOMAIN-CONTAINING PROTEIN 1"/>
    <property type="match status" value="1"/>
</dbReference>
<dbReference type="Gene3D" id="1.25.40.20">
    <property type="entry name" value="Ankyrin repeat-containing domain"/>
    <property type="match status" value="1"/>
</dbReference>